<sequence length="260" mass="30233">MQPFTTQLPYTTLLIDDEKLAIKRLARLLENYPQTVKIVGEAYNGTDGLQAVEQLKPELLFLDIEMPILNGFEMLARLPYMPIVVFATAFEAYAIRAFEENSIDYLLKPIEKDRLLLTIEKLKKRRAGNTTIDYTQQLFGVIEQLKPKKELMSIPVKMGERILLIRLEEITYFEAEDKYVYLHTADDKKYLIDYTLSALEEKLPSYFLRASRSVIINQHFIKEIQKYFSGRYLLLMNTKTPTKITTGLSYADKVRALLEI</sequence>
<dbReference type="SUPFAM" id="SSF52172">
    <property type="entry name" value="CheY-like"/>
    <property type="match status" value="1"/>
</dbReference>
<keyword evidence="1" id="KW-0597">Phosphoprotein</keyword>
<dbReference type="Proteomes" id="UP001168528">
    <property type="component" value="Unassembled WGS sequence"/>
</dbReference>
<name>A0ABT8RCC9_9BACT</name>
<dbReference type="Gene3D" id="2.40.50.1020">
    <property type="entry name" value="LytTr DNA-binding domain"/>
    <property type="match status" value="1"/>
</dbReference>
<reference evidence="4" key="1">
    <citation type="submission" date="2023-07" db="EMBL/GenBank/DDBJ databases">
        <title>The genome sequence of Rhodocytophaga aerolata KACC 12507.</title>
        <authorList>
            <person name="Zhang X."/>
        </authorList>
    </citation>
    <scope>NUCLEOTIDE SEQUENCE</scope>
    <source>
        <strain evidence="4">KACC 12507</strain>
    </source>
</reference>
<evidence type="ECO:0000256" key="1">
    <source>
        <dbReference type="PROSITE-ProRule" id="PRU00169"/>
    </source>
</evidence>
<accession>A0ABT8RCC9</accession>
<dbReference type="RefSeq" id="WP_302040566.1">
    <property type="nucleotide sequence ID" value="NZ_JAUKPO010000022.1"/>
</dbReference>
<comment type="caution">
    <text evidence="4">The sequence shown here is derived from an EMBL/GenBank/DDBJ whole genome shotgun (WGS) entry which is preliminary data.</text>
</comment>
<dbReference type="PROSITE" id="PS50930">
    <property type="entry name" value="HTH_LYTTR"/>
    <property type="match status" value="1"/>
</dbReference>
<dbReference type="InterPro" id="IPR011006">
    <property type="entry name" value="CheY-like_superfamily"/>
</dbReference>
<dbReference type="PANTHER" id="PTHR37299">
    <property type="entry name" value="TRANSCRIPTIONAL REGULATOR-RELATED"/>
    <property type="match status" value="1"/>
</dbReference>
<dbReference type="PANTHER" id="PTHR37299:SF1">
    <property type="entry name" value="STAGE 0 SPORULATION PROTEIN A HOMOLOG"/>
    <property type="match status" value="1"/>
</dbReference>
<dbReference type="Pfam" id="PF00072">
    <property type="entry name" value="Response_reg"/>
    <property type="match status" value="1"/>
</dbReference>
<dbReference type="PROSITE" id="PS50110">
    <property type="entry name" value="RESPONSE_REGULATORY"/>
    <property type="match status" value="1"/>
</dbReference>
<dbReference type="SMART" id="SM00850">
    <property type="entry name" value="LytTR"/>
    <property type="match status" value="1"/>
</dbReference>
<dbReference type="InterPro" id="IPR001789">
    <property type="entry name" value="Sig_transdc_resp-reg_receiver"/>
</dbReference>
<proteinExistence type="predicted"/>
<keyword evidence="5" id="KW-1185">Reference proteome</keyword>
<evidence type="ECO:0000259" key="3">
    <source>
        <dbReference type="PROSITE" id="PS50930"/>
    </source>
</evidence>
<organism evidence="4 5">
    <name type="scientific">Rhodocytophaga aerolata</name>
    <dbReference type="NCBI Taxonomy" id="455078"/>
    <lineage>
        <taxon>Bacteria</taxon>
        <taxon>Pseudomonadati</taxon>
        <taxon>Bacteroidota</taxon>
        <taxon>Cytophagia</taxon>
        <taxon>Cytophagales</taxon>
        <taxon>Rhodocytophagaceae</taxon>
        <taxon>Rhodocytophaga</taxon>
    </lineage>
</organism>
<dbReference type="GO" id="GO:0003677">
    <property type="term" value="F:DNA binding"/>
    <property type="evidence" value="ECO:0007669"/>
    <property type="project" value="UniProtKB-KW"/>
</dbReference>
<dbReference type="Pfam" id="PF04397">
    <property type="entry name" value="LytTR"/>
    <property type="match status" value="1"/>
</dbReference>
<evidence type="ECO:0000313" key="4">
    <source>
        <dbReference type="EMBL" id="MDO1449762.1"/>
    </source>
</evidence>
<protein>
    <submittedName>
        <fullName evidence="4">LytTR family DNA-binding domain-containing protein</fullName>
    </submittedName>
</protein>
<keyword evidence="4" id="KW-0238">DNA-binding</keyword>
<dbReference type="InterPro" id="IPR007492">
    <property type="entry name" value="LytTR_DNA-bd_dom"/>
</dbReference>
<evidence type="ECO:0000313" key="5">
    <source>
        <dbReference type="Proteomes" id="UP001168528"/>
    </source>
</evidence>
<gene>
    <name evidence="4" type="ORF">Q0590_26020</name>
</gene>
<dbReference type="InterPro" id="IPR046947">
    <property type="entry name" value="LytR-like"/>
</dbReference>
<dbReference type="EMBL" id="JAUKPO010000022">
    <property type="protein sequence ID" value="MDO1449762.1"/>
    <property type="molecule type" value="Genomic_DNA"/>
</dbReference>
<feature type="modified residue" description="4-aspartylphosphate" evidence="1">
    <location>
        <position position="63"/>
    </location>
</feature>
<evidence type="ECO:0000259" key="2">
    <source>
        <dbReference type="PROSITE" id="PS50110"/>
    </source>
</evidence>
<feature type="domain" description="HTH LytTR-type" evidence="3">
    <location>
        <begin position="154"/>
        <end position="260"/>
    </location>
</feature>
<feature type="domain" description="Response regulatory" evidence="2">
    <location>
        <begin position="11"/>
        <end position="123"/>
    </location>
</feature>
<dbReference type="Gene3D" id="3.40.50.2300">
    <property type="match status" value="1"/>
</dbReference>
<dbReference type="SMART" id="SM00448">
    <property type="entry name" value="REC"/>
    <property type="match status" value="1"/>
</dbReference>